<sequence>MENQFQILFDKMKFEMQKKTVELKESITNSIMEKMDEKLKPILAENTDLKIKLLNLERELLLSKDPVHRICDDFGDNSVYVILFFYRYKSELKPRPVQSLSAQTKYLMTEHCWYSSEDFLQSIIGPISVLELGQCTASANRSPLSILSSLDIIAHGAVAAPDCIIAWENRFLDNGERRWSETDTAPADSPNNYGAGLYLAQGYSVLLLHDHGRAVVELVLGSARRDLARDAWHGAREGWLKHEPAMLPALQLTRAYRLAAFCTSGHGITYTVDSGDIEPRAFSGSNICLGSIHLACHFQYLYIQQTTGHCVLVNIISAHKITQGKFFLSKFNYANPKEKRLSTQIVASGENVENIFESQNCGLQAANINTQLTFASLPIHDMTIYLKE</sequence>
<dbReference type="AlphaFoldDB" id="A0A5E4QIB4"/>
<accession>A0A5E4QIB4</accession>
<dbReference type="EMBL" id="FZQP02003222">
    <property type="protein sequence ID" value="VVC97567.1"/>
    <property type="molecule type" value="Genomic_DNA"/>
</dbReference>
<keyword evidence="2" id="KW-1185">Reference proteome</keyword>
<evidence type="ECO:0000313" key="1">
    <source>
        <dbReference type="EMBL" id="VVC97567.1"/>
    </source>
</evidence>
<dbReference type="Proteomes" id="UP000324832">
    <property type="component" value="Unassembled WGS sequence"/>
</dbReference>
<protein>
    <submittedName>
        <fullName evidence="1">Uncharacterized protein</fullName>
    </submittedName>
</protein>
<organism evidence="1 2">
    <name type="scientific">Leptidea sinapis</name>
    <dbReference type="NCBI Taxonomy" id="189913"/>
    <lineage>
        <taxon>Eukaryota</taxon>
        <taxon>Metazoa</taxon>
        <taxon>Ecdysozoa</taxon>
        <taxon>Arthropoda</taxon>
        <taxon>Hexapoda</taxon>
        <taxon>Insecta</taxon>
        <taxon>Pterygota</taxon>
        <taxon>Neoptera</taxon>
        <taxon>Endopterygota</taxon>
        <taxon>Lepidoptera</taxon>
        <taxon>Glossata</taxon>
        <taxon>Ditrysia</taxon>
        <taxon>Papilionoidea</taxon>
        <taxon>Pieridae</taxon>
        <taxon>Dismorphiinae</taxon>
        <taxon>Leptidea</taxon>
    </lineage>
</organism>
<gene>
    <name evidence="1" type="ORF">LSINAPIS_LOCUS8813</name>
</gene>
<proteinExistence type="predicted"/>
<reference evidence="1 2" key="1">
    <citation type="submission" date="2017-07" db="EMBL/GenBank/DDBJ databases">
        <authorList>
            <person name="Talla V."/>
            <person name="Backstrom N."/>
        </authorList>
    </citation>
    <scope>NUCLEOTIDE SEQUENCE [LARGE SCALE GENOMIC DNA]</scope>
</reference>
<name>A0A5E4QIB4_9NEOP</name>
<evidence type="ECO:0000313" key="2">
    <source>
        <dbReference type="Proteomes" id="UP000324832"/>
    </source>
</evidence>